<name>A2AXD9_STRVG</name>
<proteinExistence type="predicted"/>
<protein>
    <submittedName>
        <fullName evidence="2">Uncharacterized protein</fullName>
    </submittedName>
</protein>
<reference evidence="2" key="1">
    <citation type="journal article" date="2006" name="ChemBioChem">
        <title>A gene cluster for prenylated naphthoquinone and prenylated phenazine biosynthesis in Streptomyces cinnamonensis DSM 1042.</title>
        <authorList>
            <person name="Haagen Y."/>
            <person name="Gluck K."/>
            <person name="Fay K."/>
            <person name="Kammerer B."/>
            <person name="Gust B."/>
            <person name="Heide L."/>
        </authorList>
    </citation>
    <scope>NUCLEOTIDE SEQUENCE</scope>
    <source>
        <strain evidence="2">DSM 1042</strain>
    </source>
</reference>
<dbReference type="EMBL" id="AM384985">
    <property type="protein sequence ID" value="CAL34078.1"/>
    <property type="molecule type" value="Genomic_DNA"/>
</dbReference>
<evidence type="ECO:0000256" key="1">
    <source>
        <dbReference type="SAM" id="MobiDB-lite"/>
    </source>
</evidence>
<accession>A2AXD9</accession>
<evidence type="ECO:0000313" key="2">
    <source>
        <dbReference type="EMBL" id="CAL34078.1"/>
    </source>
</evidence>
<dbReference type="AlphaFoldDB" id="A2AXD9"/>
<sequence length="346" mass="37936">MAVWKAAMRNARRGQDAYGRGRSVSSEQETQFPNDMPLVQMERAEDAAEDTVEYAAADGTEGGLTYAVGPPPFVPFATGYQVPDFAAVKGIPQGAKWRDVDPQVAMVRTGNAFQLAKNAAPQYFNDAAFNRQVWAHEAHAKKTDHWFENELLQHLDDFVNLVGADRCMFVGEADLDFPWLRSTDSVQGPASLSYTVSHTVTQTKSTTSGWSAGGSLGVTLGKDPVKVSGTATFQYSYSTTNTTSWADGDSTSSTHQIPAGKSGRIDIYSLAGRYHGFFYISLLGIRGVRGGPGHGIQWRGRRMVLPFDLIAIPMVQVMVKIPDCPSPLWRQLRLWDDGQPAPRQTQ</sequence>
<dbReference type="Gene3D" id="2.170.15.10">
    <property type="entry name" value="Proaerolysin, chain A, domain 3"/>
    <property type="match status" value="1"/>
</dbReference>
<feature type="region of interest" description="Disordered" evidence="1">
    <location>
        <begin position="1"/>
        <end position="31"/>
    </location>
</feature>
<dbReference type="SUPFAM" id="SSF56973">
    <property type="entry name" value="Aerolisin/ETX pore-forming domain"/>
    <property type="match status" value="1"/>
</dbReference>
<organism evidence="2">
    <name type="scientific">Streptomyces virginiae</name>
    <name type="common">Streptomyces cinnamonensis</name>
    <dbReference type="NCBI Taxonomy" id="1961"/>
    <lineage>
        <taxon>Bacteria</taxon>
        <taxon>Bacillati</taxon>
        <taxon>Actinomycetota</taxon>
        <taxon>Actinomycetes</taxon>
        <taxon>Kitasatosporales</taxon>
        <taxon>Streptomycetaceae</taxon>
        <taxon>Streptomyces</taxon>
    </lineage>
</organism>